<reference evidence="3 4" key="1">
    <citation type="journal article" date="2007" name="Nature">
        <title>Evolution of genes and genomes on the Drosophila phylogeny.</title>
        <authorList>
            <consortium name="Drosophila 12 Genomes Consortium"/>
            <person name="Clark A.G."/>
            <person name="Eisen M.B."/>
            <person name="Smith D.R."/>
            <person name="Bergman C.M."/>
            <person name="Oliver B."/>
            <person name="Markow T.A."/>
            <person name="Kaufman T.C."/>
            <person name="Kellis M."/>
            <person name="Gelbart W."/>
            <person name="Iyer V.N."/>
            <person name="Pollard D.A."/>
            <person name="Sackton T.B."/>
            <person name="Larracuente A.M."/>
            <person name="Singh N.D."/>
            <person name="Abad J.P."/>
            <person name="Abt D.N."/>
            <person name="Adryan B."/>
            <person name="Aguade M."/>
            <person name="Akashi H."/>
            <person name="Anderson W.W."/>
            <person name="Aquadro C.F."/>
            <person name="Ardell D.H."/>
            <person name="Arguello R."/>
            <person name="Artieri C.G."/>
            <person name="Barbash D.A."/>
            <person name="Barker D."/>
            <person name="Barsanti P."/>
            <person name="Batterham P."/>
            <person name="Batzoglou S."/>
            <person name="Begun D."/>
            <person name="Bhutkar A."/>
            <person name="Blanco E."/>
            <person name="Bosak S.A."/>
            <person name="Bradley R.K."/>
            <person name="Brand A.D."/>
            <person name="Brent M.R."/>
            <person name="Brooks A.N."/>
            <person name="Brown R.H."/>
            <person name="Butlin R.K."/>
            <person name="Caggese C."/>
            <person name="Calvi B.R."/>
            <person name="Bernardo de Carvalho A."/>
            <person name="Caspi A."/>
            <person name="Castrezana S."/>
            <person name="Celniker S.E."/>
            <person name="Chang J.L."/>
            <person name="Chapple C."/>
            <person name="Chatterji S."/>
            <person name="Chinwalla A."/>
            <person name="Civetta A."/>
            <person name="Clifton S.W."/>
            <person name="Comeron J.M."/>
            <person name="Costello J.C."/>
            <person name="Coyne J.A."/>
            <person name="Daub J."/>
            <person name="David R.G."/>
            <person name="Delcher A.L."/>
            <person name="Delehaunty K."/>
            <person name="Do C.B."/>
            <person name="Ebling H."/>
            <person name="Edwards K."/>
            <person name="Eickbush T."/>
            <person name="Evans J.D."/>
            <person name="Filipski A."/>
            <person name="Findeiss S."/>
            <person name="Freyhult E."/>
            <person name="Fulton L."/>
            <person name="Fulton R."/>
            <person name="Garcia A.C."/>
            <person name="Gardiner A."/>
            <person name="Garfield D.A."/>
            <person name="Garvin B.E."/>
            <person name="Gibson G."/>
            <person name="Gilbert D."/>
            <person name="Gnerre S."/>
            <person name="Godfrey J."/>
            <person name="Good R."/>
            <person name="Gotea V."/>
            <person name="Gravely B."/>
            <person name="Greenberg A.J."/>
            <person name="Griffiths-Jones S."/>
            <person name="Gross S."/>
            <person name="Guigo R."/>
            <person name="Gustafson E.A."/>
            <person name="Haerty W."/>
            <person name="Hahn M.W."/>
            <person name="Halligan D.L."/>
            <person name="Halpern A.L."/>
            <person name="Halter G.M."/>
            <person name="Han M.V."/>
            <person name="Heger A."/>
            <person name="Hillier L."/>
            <person name="Hinrichs A.S."/>
            <person name="Holmes I."/>
            <person name="Hoskins R.A."/>
            <person name="Hubisz M.J."/>
            <person name="Hultmark D."/>
            <person name="Huntley M.A."/>
            <person name="Jaffe D.B."/>
            <person name="Jagadeeshan S."/>
            <person name="Jeck W.R."/>
            <person name="Johnson J."/>
            <person name="Jones C.D."/>
            <person name="Jordan W.C."/>
            <person name="Karpen G.H."/>
            <person name="Kataoka E."/>
            <person name="Keightley P.D."/>
            <person name="Kheradpour P."/>
            <person name="Kirkness E.F."/>
            <person name="Koerich L.B."/>
            <person name="Kristiansen K."/>
            <person name="Kudrna D."/>
            <person name="Kulathinal R.J."/>
            <person name="Kumar S."/>
            <person name="Kwok R."/>
            <person name="Lander E."/>
            <person name="Langley C.H."/>
            <person name="Lapoint R."/>
            <person name="Lazzaro B.P."/>
            <person name="Lee S.J."/>
            <person name="Levesque L."/>
            <person name="Li R."/>
            <person name="Lin C.F."/>
            <person name="Lin M.F."/>
            <person name="Lindblad-Toh K."/>
            <person name="Llopart A."/>
            <person name="Long M."/>
            <person name="Low L."/>
            <person name="Lozovsky E."/>
            <person name="Lu J."/>
            <person name="Luo M."/>
            <person name="Machado C.A."/>
            <person name="Makalowski W."/>
            <person name="Marzo M."/>
            <person name="Matsuda M."/>
            <person name="Matzkin L."/>
            <person name="McAllister B."/>
            <person name="McBride C.S."/>
            <person name="McKernan B."/>
            <person name="McKernan K."/>
            <person name="Mendez-Lago M."/>
            <person name="Minx P."/>
            <person name="Mollenhauer M.U."/>
            <person name="Montooth K."/>
            <person name="Mount S.M."/>
            <person name="Mu X."/>
            <person name="Myers E."/>
            <person name="Negre B."/>
            <person name="Newfeld S."/>
            <person name="Nielsen R."/>
            <person name="Noor M.A."/>
            <person name="O'Grady P."/>
            <person name="Pachter L."/>
            <person name="Papaceit M."/>
            <person name="Parisi M.J."/>
            <person name="Parisi M."/>
            <person name="Parts L."/>
            <person name="Pedersen J.S."/>
            <person name="Pesole G."/>
            <person name="Phillippy A.M."/>
            <person name="Ponting C.P."/>
            <person name="Pop M."/>
            <person name="Porcelli D."/>
            <person name="Powell J.R."/>
            <person name="Prohaska S."/>
            <person name="Pruitt K."/>
            <person name="Puig M."/>
            <person name="Quesneville H."/>
            <person name="Ram K.R."/>
            <person name="Rand D."/>
            <person name="Rasmussen M.D."/>
            <person name="Reed L.K."/>
            <person name="Reenan R."/>
            <person name="Reily A."/>
            <person name="Remington K.A."/>
            <person name="Rieger T.T."/>
            <person name="Ritchie M.G."/>
            <person name="Robin C."/>
            <person name="Rogers Y.H."/>
            <person name="Rohde C."/>
            <person name="Rozas J."/>
            <person name="Rubenfield M.J."/>
            <person name="Ruiz A."/>
            <person name="Russo S."/>
            <person name="Salzberg S.L."/>
            <person name="Sanchez-Gracia A."/>
            <person name="Saranga D.J."/>
            <person name="Sato H."/>
            <person name="Schaeffer S.W."/>
            <person name="Schatz M.C."/>
            <person name="Schlenke T."/>
            <person name="Schwartz R."/>
            <person name="Segarra C."/>
            <person name="Singh R.S."/>
            <person name="Sirot L."/>
            <person name="Sirota M."/>
            <person name="Sisneros N.B."/>
            <person name="Smith C.D."/>
            <person name="Smith T.F."/>
            <person name="Spieth J."/>
            <person name="Stage D.E."/>
            <person name="Stark A."/>
            <person name="Stephan W."/>
            <person name="Strausberg R.L."/>
            <person name="Strempel S."/>
            <person name="Sturgill D."/>
            <person name="Sutton G."/>
            <person name="Sutton G.G."/>
            <person name="Tao W."/>
            <person name="Teichmann S."/>
            <person name="Tobari Y.N."/>
            <person name="Tomimura Y."/>
            <person name="Tsolas J.M."/>
            <person name="Valente V.L."/>
            <person name="Venter E."/>
            <person name="Venter J.C."/>
            <person name="Vicario S."/>
            <person name="Vieira F.G."/>
            <person name="Vilella A.J."/>
            <person name="Villasante A."/>
            <person name="Walenz B."/>
            <person name="Wang J."/>
            <person name="Wasserman M."/>
            <person name="Watts T."/>
            <person name="Wilson D."/>
            <person name="Wilson R.K."/>
            <person name="Wing R.A."/>
            <person name="Wolfner M.F."/>
            <person name="Wong A."/>
            <person name="Wong G.K."/>
            <person name="Wu C.I."/>
            <person name="Wu G."/>
            <person name="Yamamoto D."/>
            <person name="Yang H.P."/>
            <person name="Yang S.P."/>
            <person name="Yorke J.A."/>
            <person name="Yoshida K."/>
            <person name="Zdobnov E."/>
            <person name="Zhang P."/>
            <person name="Zhang Y."/>
            <person name="Zimin A.V."/>
            <person name="Baldwin J."/>
            <person name="Abdouelleil A."/>
            <person name="Abdulkadir J."/>
            <person name="Abebe A."/>
            <person name="Abera B."/>
            <person name="Abreu J."/>
            <person name="Acer S.C."/>
            <person name="Aftuck L."/>
            <person name="Alexander A."/>
            <person name="An P."/>
            <person name="Anderson E."/>
            <person name="Anderson S."/>
            <person name="Arachi H."/>
            <person name="Azer M."/>
            <person name="Bachantsang P."/>
            <person name="Barry A."/>
            <person name="Bayul T."/>
            <person name="Berlin A."/>
            <person name="Bessette D."/>
            <person name="Bloom T."/>
            <person name="Blye J."/>
            <person name="Boguslavskiy L."/>
            <person name="Bonnet C."/>
            <person name="Boukhgalter B."/>
            <person name="Bourzgui I."/>
            <person name="Brown A."/>
            <person name="Cahill P."/>
            <person name="Channer S."/>
            <person name="Cheshatsang Y."/>
            <person name="Chuda L."/>
            <person name="Citroen M."/>
            <person name="Collymore A."/>
            <person name="Cooke P."/>
            <person name="Costello M."/>
            <person name="D'Aco K."/>
            <person name="Daza R."/>
            <person name="De Haan G."/>
            <person name="DeGray S."/>
            <person name="DeMaso C."/>
            <person name="Dhargay N."/>
            <person name="Dooley K."/>
            <person name="Dooley E."/>
            <person name="Doricent M."/>
            <person name="Dorje P."/>
            <person name="Dorjee K."/>
            <person name="Dupes A."/>
            <person name="Elong R."/>
            <person name="Falk J."/>
            <person name="Farina A."/>
            <person name="Faro S."/>
            <person name="Ferguson D."/>
            <person name="Fisher S."/>
            <person name="Foley C.D."/>
            <person name="Franke A."/>
            <person name="Friedrich D."/>
            <person name="Gadbois L."/>
            <person name="Gearin G."/>
            <person name="Gearin C.R."/>
            <person name="Giannoukos G."/>
            <person name="Goode T."/>
            <person name="Graham J."/>
            <person name="Grandbois E."/>
            <person name="Grewal S."/>
            <person name="Gyaltsen K."/>
            <person name="Hafez N."/>
            <person name="Hagos B."/>
            <person name="Hall J."/>
            <person name="Henson C."/>
            <person name="Hollinger A."/>
            <person name="Honan T."/>
            <person name="Huard M.D."/>
            <person name="Hughes L."/>
            <person name="Hurhula B."/>
            <person name="Husby M.E."/>
            <person name="Kamat A."/>
            <person name="Kanga B."/>
            <person name="Kashin S."/>
            <person name="Khazanovich D."/>
            <person name="Kisner P."/>
            <person name="Lance K."/>
            <person name="Lara M."/>
            <person name="Lee W."/>
            <person name="Lennon N."/>
            <person name="Letendre F."/>
            <person name="LeVine R."/>
            <person name="Lipovsky A."/>
            <person name="Liu X."/>
            <person name="Liu J."/>
            <person name="Liu S."/>
            <person name="Lokyitsang T."/>
            <person name="Lokyitsang Y."/>
            <person name="Lubonja R."/>
            <person name="Lui A."/>
            <person name="MacDonald P."/>
            <person name="Magnisalis V."/>
            <person name="Maru K."/>
            <person name="Matthews C."/>
            <person name="McCusker W."/>
            <person name="McDonough S."/>
            <person name="Mehta T."/>
            <person name="Meldrim J."/>
            <person name="Meneus L."/>
            <person name="Mihai O."/>
            <person name="Mihalev A."/>
            <person name="Mihova T."/>
            <person name="Mittelman R."/>
            <person name="Mlenga V."/>
            <person name="Montmayeur A."/>
            <person name="Mulrain L."/>
            <person name="Navidi A."/>
            <person name="Naylor J."/>
            <person name="Negash T."/>
            <person name="Nguyen T."/>
            <person name="Nguyen N."/>
            <person name="Nicol R."/>
            <person name="Norbu C."/>
            <person name="Norbu N."/>
            <person name="Novod N."/>
            <person name="O'Neill B."/>
            <person name="Osman S."/>
            <person name="Markiewicz E."/>
            <person name="Oyono O.L."/>
            <person name="Patti C."/>
            <person name="Phunkhang P."/>
            <person name="Pierre F."/>
            <person name="Priest M."/>
            <person name="Raghuraman S."/>
            <person name="Rege F."/>
            <person name="Reyes R."/>
            <person name="Rise C."/>
            <person name="Rogov P."/>
            <person name="Ross K."/>
            <person name="Ryan E."/>
            <person name="Settipalli S."/>
            <person name="Shea T."/>
            <person name="Sherpa N."/>
            <person name="Shi L."/>
            <person name="Shih D."/>
            <person name="Sparrow T."/>
            <person name="Spaulding J."/>
            <person name="Stalker J."/>
            <person name="Stange-Thomann N."/>
            <person name="Stavropoulos S."/>
            <person name="Stone C."/>
            <person name="Strader C."/>
            <person name="Tesfaye S."/>
            <person name="Thomson T."/>
            <person name="Thoulutsang Y."/>
            <person name="Thoulutsang D."/>
            <person name="Topham K."/>
            <person name="Topping I."/>
            <person name="Tsamla T."/>
            <person name="Vassiliev H."/>
            <person name="Vo A."/>
            <person name="Wangchuk T."/>
            <person name="Wangdi T."/>
            <person name="Weiand M."/>
            <person name="Wilkinson J."/>
            <person name="Wilson A."/>
            <person name="Yadav S."/>
            <person name="Young G."/>
            <person name="Yu Q."/>
            <person name="Zembek L."/>
            <person name="Zhong D."/>
            <person name="Zimmer A."/>
            <person name="Zwirko Z."/>
            <person name="Jaffe D.B."/>
            <person name="Alvarez P."/>
            <person name="Brockman W."/>
            <person name="Butler J."/>
            <person name="Chin C."/>
            <person name="Gnerre S."/>
            <person name="Grabherr M."/>
            <person name="Kleber M."/>
            <person name="Mauceli E."/>
            <person name="MacCallum I."/>
        </authorList>
    </citation>
    <scope>NUCLEOTIDE SEQUENCE [LARGE SCALE GENOMIC DNA]</scope>
    <source>
        <strain evidence="4">Tucson 14024-0371.13</strain>
    </source>
</reference>
<dbReference type="EMBL" id="CH902620">
    <property type="protein sequence ID" value="EDV31939.1"/>
    <property type="molecule type" value="Genomic_DNA"/>
</dbReference>
<feature type="compositionally biased region" description="Basic residues" evidence="1">
    <location>
        <begin position="588"/>
        <end position="609"/>
    </location>
</feature>
<feature type="region of interest" description="Disordered" evidence="1">
    <location>
        <begin position="179"/>
        <end position="211"/>
    </location>
</feature>
<feature type="compositionally biased region" description="Low complexity" evidence="1">
    <location>
        <begin position="488"/>
        <end position="500"/>
    </location>
</feature>
<evidence type="ECO:0000313" key="4">
    <source>
        <dbReference type="Proteomes" id="UP000007801"/>
    </source>
</evidence>
<feature type="region of interest" description="Disordered" evidence="1">
    <location>
        <begin position="122"/>
        <end position="152"/>
    </location>
</feature>
<evidence type="ECO:0000313" key="3">
    <source>
        <dbReference type="EMBL" id="EDV31939.1"/>
    </source>
</evidence>
<dbReference type="STRING" id="7217.B3MMP8"/>
<proteinExistence type="predicted"/>
<name>B3MMP8_DROAN</name>
<protein>
    <recommendedName>
        <fullName evidence="5">VM domain-containing protein</fullName>
    </recommendedName>
</protein>
<feature type="compositionally biased region" description="Polar residues" evidence="1">
    <location>
        <begin position="132"/>
        <end position="147"/>
    </location>
</feature>
<dbReference type="eggNOG" id="KOG1216">
    <property type="taxonomic scope" value="Eukaryota"/>
</dbReference>
<dbReference type="HOGENOM" id="CLU_014704_0_0_1"/>
<evidence type="ECO:0000256" key="2">
    <source>
        <dbReference type="SAM" id="SignalP"/>
    </source>
</evidence>
<evidence type="ECO:0000256" key="1">
    <source>
        <dbReference type="SAM" id="MobiDB-lite"/>
    </source>
</evidence>
<dbReference type="OrthoDB" id="8070518at2759"/>
<feature type="region of interest" description="Disordered" evidence="1">
    <location>
        <begin position="485"/>
        <end position="609"/>
    </location>
</feature>
<sequence>MENHSQTRILMWLWICLVIRLSVGSAQGTMTTICVEIRPSGPQEEPYYMCRGANFGGENGQQSCVEVRNQGEQGEPLYMCRGVEYFGPGGESRPLPENFPGEPHTFPSFPAFGGGKFQQPLAKEEVPPTHPPTYQDQPLQPQPSFEQPQPAAQYGFPGNPMAAPAFSPPAQPYGLPAVPHPPLGGPTAVSPGVPVGPGPTATASPHDPAAAARAAKLLRDHIVGSSRHQPGLNEDVLAMPNIGHDKEELNQQYRRPVEQQMVWVPLTHSQDPQNDPVMKAFYKSLAAEPVVSQAGPGYAPPQEPYQQNPAPPTLPPAPPAYIQPEGPNNYCSECSASTPAVQCPVNPENGMSYIPACPSFQPVIIAMPCYGSHQPVNYMPVARPGPPVLRAQVGSPFGVPPPFGGAFGLGGQVGSPFGGNPQMGDHHVGGPFGMGLGLNPILNPFGSFGNLNPFNPFNRVLGSPGSATPPPQPNLFQNVFQPFEGVESTTTSDSSSSMDSPTERSGKLNFSASTPASPSTTQSVTVGAAHESTDDQDSDEDDEDEDGADQVTTAIPAFEDDASASDADSKELTAKQLVNKASDLLKPEKRKRHNSRSNSPQKRKYLQQL</sequence>
<accession>B3MMP8</accession>
<feature type="chain" id="PRO_5002790542" description="VM domain-containing protein" evidence="2">
    <location>
        <begin position="27"/>
        <end position="609"/>
    </location>
</feature>
<feature type="compositionally biased region" description="Low complexity" evidence="1">
    <location>
        <begin position="185"/>
        <end position="211"/>
    </location>
</feature>
<evidence type="ECO:0008006" key="5">
    <source>
        <dbReference type="Google" id="ProtNLM"/>
    </source>
</evidence>
<feature type="compositionally biased region" description="Acidic residues" evidence="1">
    <location>
        <begin position="534"/>
        <end position="548"/>
    </location>
</feature>
<dbReference type="KEGG" id="dan:6497119"/>
<dbReference type="OMA" id="MNMGAQV"/>
<feature type="signal peptide" evidence="2">
    <location>
        <begin position="1"/>
        <end position="26"/>
    </location>
</feature>
<feature type="compositionally biased region" description="Low complexity" evidence="1">
    <location>
        <begin position="511"/>
        <end position="526"/>
    </location>
</feature>
<dbReference type="PhylomeDB" id="B3MMP8"/>
<dbReference type="GeneID" id="6497119"/>
<dbReference type="AlphaFoldDB" id="B3MMP8"/>
<keyword evidence="4" id="KW-1185">Reference proteome</keyword>
<keyword evidence="2" id="KW-0732">Signal</keyword>
<gene>
    <name evidence="3" type="primary">Dana\GF14291</name>
    <name evidence="3" type="synonym">dana_GLEANR_15053</name>
    <name evidence="3" type="ORF">GF14291</name>
</gene>
<dbReference type="Proteomes" id="UP000007801">
    <property type="component" value="Unassembled WGS sequence"/>
</dbReference>
<organism evidence="3 4">
    <name type="scientific">Drosophila ananassae</name>
    <name type="common">Fruit fly</name>
    <dbReference type="NCBI Taxonomy" id="7217"/>
    <lineage>
        <taxon>Eukaryota</taxon>
        <taxon>Metazoa</taxon>
        <taxon>Ecdysozoa</taxon>
        <taxon>Arthropoda</taxon>
        <taxon>Hexapoda</taxon>
        <taxon>Insecta</taxon>
        <taxon>Pterygota</taxon>
        <taxon>Neoptera</taxon>
        <taxon>Endopterygota</taxon>
        <taxon>Diptera</taxon>
        <taxon>Brachycera</taxon>
        <taxon>Muscomorpha</taxon>
        <taxon>Ephydroidea</taxon>
        <taxon>Drosophilidae</taxon>
        <taxon>Drosophila</taxon>
        <taxon>Sophophora</taxon>
    </lineage>
</organism>
<dbReference type="InParanoid" id="B3MMP8"/>